<sequence>MTVLYEEKSQRTRSAELLVVFFVILLLCAAAYTTYRSIQLHTVLLAEYFIEIMAIIVMVKQAVSRYTYILTDTKLVIEENSIFRNRHFEVDYNMIDGVFKFERELLTNIKYRYKYRKCSTSDPRPIWSLVYSIVDGNKVKNGRLLLKADDRFFEILEEHVPGRIRVPQADIVFYAAVRADAVKHGEDVQEYYERLISSKEDKGTTM</sequence>
<dbReference type="EMBL" id="CACRUG010000011">
    <property type="protein sequence ID" value="VYU35383.1"/>
    <property type="molecule type" value="Genomic_DNA"/>
</dbReference>
<proteinExistence type="predicted"/>
<gene>
    <name evidence="1" type="ORF">VPLFYP99_00706</name>
</gene>
<reference evidence="1" key="1">
    <citation type="submission" date="2019-11" db="EMBL/GenBank/DDBJ databases">
        <authorList>
            <person name="Feng L."/>
        </authorList>
    </citation>
    <scope>NUCLEOTIDE SEQUENCE</scope>
    <source>
        <strain evidence="1">VparvulaLFYP99</strain>
    </source>
</reference>
<evidence type="ECO:0000313" key="1">
    <source>
        <dbReference type="EMBL" id="VYU35383.1"/>
    </source>
</evidence>
<dbReference type="RefSeq" id="WP_155086080.1">
    <property type="nucleotide sequence ID" value="NZ_CACRUG010000011.1"/>
</dbReference>
<accession>A0A6N3EA95</accession>
<name>A0A6N3EA95_VEIPA</name>
<organism evidence="1">
    <name type="scientific">Veillonella parvula</name>
    <name type="common">Staphylococcus parvulus</name>
    <dbReference type="NCBI Taxonomy" id="29466"/>
    <lineage>
        <taxon>Bacteria</taxon>
        <taxon>Bacillati</taxon>
        <taxon>Bacillota</taxon>
        <taxon>Negativicutes</taxon>
        <taxon>Veillonellales</taxon>
        <taxon>Veillonellaceae</taxon>
        <taxon>Veillonella</taxon>
    </lineage>
</organism>
<protein>
    <submittedName>
        <fullName evidence="1">Uncharacterized protein</fullName>
    </submittedName>
</protein>
<dbReference type="AlphaFoldDB" id="A0A6N3EA95"/>